<evidence type="ECO:0000259" key="9">
    <source>
        <dbReference type="Pfam" id="PF12704"/>
    </source>
</evidence>
<sequence>MSRVSLRNIAAHKLRLALTVLAVVLGTAFISGAFMFTNSLDATFKSAVNNAYEGVDAVVSPAEDAPGITPQTREQIAADERVGNVNLTASTTVVLATSDEEPIQTGGGTSSMGIWYDPEDRVGQPTELVEGQAPVGDSEIVVNQAGAEKFGISVGDELLVVDPQARHTMTVTGFYDNELDQGQSVMAAMEEQAYQDRYATGDLAGQLTVSAADGTADTELVDHLSQSVEGVEVETGEALAEEVTRLMSQALSFVNYFLVAFGLVALLVGTFLIANTFSMIVAQRTKEFALLRALGASRQQITRSVVFEAFLVGLVGSALGVLAGMGLVAGIKAFMASQGLALPDAGLGLSTTAVLVPIVLGTVVTVVSAWMPARRAGAIRPVEAMRSTEASSEQSLVGRTIVGAVLMAVGIVAAVAGVLLTDSSTSTRAVLVGIGAFGVIVGFFFAGPALSLPIVPTLGRIIGLPFGAVGRLASTNSRRNPRRTSATAFALTLGIALVTAIGMLGDTMKASISDVVENSITADYILSGPTDANFPTPAEVPQVARDTDGVGQVVTISTAPVYADGKASTQFGPQGQSMLLDGNLSDLAVGEITDGTTDLDETPGVIASSDFAEKNGWEVGQTMELTAPGITENTAEAELVGIFEPNNVVANMAITTDLVRDLVPPDALTVTMVGVNGDGSVDDQQLRTNLEEAVKGFIVVQVMSTEEMAGQAGQSIDQMLNILYALLALAVIIAILGIVNTLTLGVIERRQEIGMLRAVGSQRRQIRTMITLEAVQIAIFGAVMGMLIGLGLGWAFLEVLKDQGLDTLSVPWGMLAWMLLGSAVVGVFAAIWPANRAAKTPPLDAISD</sequence>
<feature type="transmembrane region" description="Helical" evidence="7">
    <location>
        <begin position="349"/>
        <end position="371"/>
    </location>
</feature>
<dbReference type="Pfam" id="PF02687">
    <property type="entry name" value="FtsX"/>
    <property type="match status" value="2"/>
</dbReference>
<evidence type="ECO:0000256" key="1">
    <source>
        <dbReference type="ARBA" id="ARBA00004651"/>
    </source>
</evidence>
<evidence type="ECO:0000259" key="8">
    <source>
        <dbReference type="Pfam" id="PF02687"/>
    </source>
</evidence>
<dbReference type="RefSeq" id="WP_284875109.1">
    <property type="nucleotide sequence ID" value="NZ_CP126970.1"/>
</dbReference>
<feature type="transmembrane region" description="Helical" evidence="7">
    <location>
        <begin position="305"/>
        <end position="329"/>
    </location>
</feature>
<dbReference type="InterPro" id="IPR003838">
    <property type="entry name" value="ABC3_permease_C"/>
</dbReference>
<evidence type="ECO:0000313" key="10">
    <source>
        <dbReference type="EMBL" id="WIM70521.1"/>
    </source>
</evidence>
<feature type="transmembrane region" description="Helical" evidence="7">
    <location>
        <begin position="432"/>
        <end position="455"/>
    </location>
</feature>
<protein>
    <submittedName>
        <fullName evidence="10">FtsX-like permease family protein</fullName>
    </submittedName>
</protein>
<feature type="transmembrane region" description="Helical" evidence="7">
    <location>
        <begin position="722"/>
        <end position="747"/>
    </location>
</feature>
<dbReference type="InterPro" id="IPR025857">
    <property type="entry name" value="MacB_PCD"/>
</dbReference>
<evidence type="ECO:0000256" key="2">
    <source>
        <dbReference type="ARBA" id="ARBA00022475"/>
    </source>
</evidence>
<reference evidence="10 11" key="1">
    <citation type="submission" date="2023-05" db="EMBL/GenBank/DDBJ databases">
        <title>Corynebacterium suedekumii sp. nov. and Corynebacterium breve sp. nov. isolated from raw cow's milk.</title>
        <authorList>
            <person name="Baer M.K."/>
            <person name="Mehl L."/>
            <person name="Hellmuth R."/>
            <person name="Marke G."/>
            <person name="Lipski A."/>
        </authorList>
    </citation>
    <scope>NUCLEOTIDE SEQUENCE [LARGE SCALE GENOMIC DNA]</scope>
    <source>
        <strain evidence="10 11">LM112</strain>
    </source>
</reference>
<feature type="domain" description="ABC3 transporter permease C-terminal" evidence="8">
    <location>
        <begin position="725"/>
        <end position="842"/>
    </location>
</feature>
<evidence type="ECO:0000256" key="7">
    <source>
        <dbReference type="SAM" id="Phobius"/>
    </source>
</evidence>
<dbReference type="PANTHER" id="PTHR30572:SF4">
    <property type="entry name" value="ABC TRANSPORTER PERMEASE YTRF"/>
    <property type="match status" value="1"/>
</dbReference>
<dbReference type="PANTHER" id="PTHR30572">
    <property type="entry name" value="MEMBRANE COMPONENT OF TRANSPORTER-RELATED"/>
    <property type="match status" value="1"/>
</dbReference>
<feature type="transmembrane region" description="Helical" evidence="7">
    <location>
        <begin position="486"/>
        <end position="505"/>
    </location>
</feature>
<feature type="transmembrane region" description="Helical" evidence="7">
    <location>
        <begin position="809"/>
        <end position="832"/>
    </location>
</feature>
<keyword evidence="3 7" id="KW-0812">Transmembrane</keyword>
<dbReference type="Proteomes" id="UP001238805">
    <property type="component" value="Chromosome"/>
</dbReference>
<dbReference type="EMBL" id="CP126970">
    <property type="protein sequence ID" value="WIM70521.1"/>
    <property type="molecule type" value="Genomic_DNA"/>
</dbReference>
<dbReference type="InterPro" id="IPR050250">
    <property type="entry name" value="Macrolide_Exporter_MacB"/>
</dbReference>
<dbReference type="Pfam" id="PF12704">
    <property type="entry name" value="MacB_PCD"/>
    <property type="match status" value="2"/>
</dbReference>
<feature type="transmembrane region" description="Helical" evidence="7">
    <location>
        <begin position="256"/>
        <end position="282"/>
    </location>
</feature>
<keyword evidence="2" id="KW-1003">Cell membrane</keyword>
<keyword evidence="4 7" id="KW-1133">Transmembrane helix</keyword>
<organism evidence="10 11">
    <name type="scientific">Corynebacterium suedekumii</name>
    <dbReference type="NCBI Taxonomy" id="3049801"/>
    <lineage>
        <taxon>Bacteria</taxon>
        <taxon>Bacillati</taxon>
        <taxon>Actinomycetota</taxon>
        <taxon>Actinomycetes</taxon>
        <taxon>Mycobacteriales</taxon>
        <taxon>Corynebacteriaceae</taxon>
        <taxon>Corynebacterium</taxon>
    </lineage>
</organism>
<keyword evidence="5 7" id="KW-0472">Membrane</keyword>
<evidence type="ECO:0000256" key="6">
    <source>
        <dbReference type="ARBA" id="ARBA00038076"/>
    </source>
</evidence>
<feature type="transmembrane region" description="Helical" evidence="7">
    <location>
        <begin position="396"/>
        <end position="420"/>
    </location>
</feature>
<comment type="similarity">
    <text evidence="6">Belongs to the ABC-4 integral membrane protein family.</text>
</comment>
<comment type="subcellular location">
    <subcellularLocation>
        <location evidence="1">Cell membrane</location>
        <topology evidence="1">Multi-pass membrane protein</topology>
    </subcellularLocation>
</comment>
<feature type="domain" description="ABC3 transporter permease C-terminal" evidence="8">
    <location>
        <begin position="260"/>
        <end position="377"/>
    </location>
</feature>
<name>A0ABY8VNF3_9CORY</name>
<evidence type="ECO:0000256" key="3">
    <source>
        <dbReference type="ARBA" id="ARBA00022692"/>
    </source>
</evidence>
<feature type="domain" description="MacB-like periplasmic core" evidence="9">
    <location>
        <begin position="17"/>
        <end position="224"/>
    </location>
</feature>
<evidence type="ECO:0000256" key="4">
    <source>
        <dbReference type="ARBA" id="ARBA00022989"/>
    </source>
</evidence>
<accession>A0ABY8VNF3</accession>
<evidence type="ECO:0000313" key="11">
    <source>
        <dbReference type="Proteomes" id="UP001238805"/>
    </source>
</evidence>
<evidence type="ECO:0000256" key="5">
    <source>
        <dbReference type="ARBA" id="ARBA00023136"/>
    </source>
</evidence>
<feature type="domain" description="MacB-like periplasmic core" evidence="9">
    <location>
        <begin position="485"/>
        <end position="649"/>
    </location>
</feature>
<gene>
    <name evidence="10" type="ORF">QP029_01265</name>
</gene>
<feature type="transmembrane region" description="Helical" evidence="7">
    <location>
        <begin position="768"/>
        <end position="797"/>
    </location>
</feature>
<keyword evidence="11" id="KW-1185">Reference proteome</keyword>
<proteinExistence type="inferred from homology"/>